<evidence type="ECO:0000256" key="5">
    <source>
        <dbReference type="ARBA" id="ARBA00022692"/>
    </source>
</evidence>
<dbReference type="EMBL" id="JAHLQJ010000007">
    <property type="protein sequence ID" value="MBU5672066.1"/>
    <property type="molecule type" value="Genomic_DNA"/>
</dbReference>
<evidence type="ECO:0000313" key="9">
    <source>
        <dbReference type="EMBL" id="MBU5672066.1"/>
    </source>
</evidence>
<keyword evidence="4 8" id="KW-1003">Cell membrane</keyword>
<dbReference type="PANTHER" id="PTHR30269">
    <property type="entry name" value="TRANSMEMBRANE PROTEIN YFCA"/>
    <property type="match status" value="1"/>
</dbReference>
<dbReference type="PANTHER" id="PTHR30269:SF37">
    <property type="entry name" value="MEMBRANE TRANSPORTER PROTEIN"/>
    <property type="match status" value="1"/>
</dbReference>
<evidence type="ECO:0000256" key="4">
    <source>
        <dbReference type="ARBA" id="ARBA00022475"/>
    </source>
</evidence>
<feature type="transmembrane region" description="Helical" evidence="8">
    <location>
        <begin position="12"/>
        <end position="36"/>
    </location>
</feature>
<keyword evidence="5 8" id="KW-0812">Transmembrane</keyword>
<feature type="transmembrane region" description="Helical" evidence="8">
    <location>
        <begin position="168"/>
        <end position="186"/>
    </location>
</feature>
<feature type="transmembrane region" description="Helical" evidence="8">
    <location>
        <begin position="226"/>
        <end position="243"/>
    </location>
</feature>
<comment type="subcellular location">
    <subcellularLocation>
        <location evidence="1 8">Cell membrane</location>
        <topology evidence="1 8">Multi-pass membrane protein</topology>
    </subcellularLocation>
</comment>
<feature type="transmembrane region" description="Helical" evidence="8">
    <location>
        <begin position="192"/>
        <end position="214"/>
    </location>
</feature>
<dbReference type="Pfam" id="PF01925">
    <property type="entry name" value="TauE"/>
    <property type="match status" value="1"/>
</dbReference>
<comment type="similarity">
    <text evidence="2 8">Belongs to the 4-toluene sulfonate uptake permease (TSUP) (TC 2.A.102) family.</text>
</comment>
<sequence length="245" mass="26736">MLTIMTMVYGWLIVLIASVAQGLTGFGFALIAVPLLSLALPFNQIVPIVVGLSLVSNLVMIWRLYKHVELKKIWLLIVFGFIGIPIGGYLLLVLDAIILKISVGLLIFGFAILLLRKVTFPIRNEYLAYPTVGLLSGILNGSISASGPPLVLFLANQGKDQQVFKANLAFYSIFLNLSTLGIFYFNGTLDRAVASIIVQLLVIMIAGTGIGMAMARWIDQQMFRKLVIYLLIASSVSMILGAIPF</sequence>
<dbReference type="InterPro" id="IPR002781">
    <property type="entry name" value="TM_pro_TauE-like"/>
</dbReference>
<dbReference type="Proteomes" id="UP000743001">
    <property type="component" value="Unassembled WGS sequence"/>
</dbReference>
<keyword evidence="7 8" id="KW-0472">Membrane</keyword>
<evidence type="ECO:0000256" key="1">
    <source>
        <dbReference type="ARBA" id="ARBA00004651"/>
    </source>
</evidence>
<evidence type="ECO:0000256" key="8">
    <source>
        <dbReference type="RuleBase" id="RU363041"/>
    </source>
</evidence>
<keyword evidence="3" id="KW-0813">Transport</keyword>
<proteinExistence type="inferred from homology"/>
<name>A0ABS6FPJ0_9BACL</name>
<evidence type="ECO:0000256" key="3">
    <source>
        <dbReference type="ARBA" id="ARBA00022448"/>
    </source>
</evidence>
<evidence type="ECO:0000313" key="10">
    <source>
        <dbReference type="Proteomes" id="UP000743001"/>
    </source>
</evidence>
<keyword evidence="6 8" id="KW-1133">Transmembrane helix</keyword>
<organism evidence="9 10">
    <name type="scientific">Paenibacillus brevis</name>
    <dbReference type="NCBI Taxonomy" id="2841508"/>
    <lineage>
        <taxon>Bacteria</taxon>
        <taxon>Bacillati</taxon>
        <taxon>Bacillota</taxon>
        <taxon>Bacilli</taxon>
        <taxon>Bacillales</taxon>
        <taxon>Paenibacillaceae</taxon>
        <taxon>Paenibacillus</taxon>
    </lineage>
</organism>
<comment type="caution">
    <text evidence="9">The sequence shown here is derived from an EMBL/GenBank/DDBJ whole genome shotgun (WGS) entry which is preliminary data.</text>
</comment>
<dbReference type="InterPro" id="IPR052017">
    <property type="entry name" value="TSUP"/>
</dbReference>
<protein>
    <recommendedName>
        <fullName evidence="8">Probable membrane transporter protein</fullName>
    </recommendedName>
</protein>
<evidence type="ECO:0000256" key="6">
    <source>
        <dbReference type="ARBA" id="ARBA00022989"/>
    </source>
</evidence>
<evidence type="ECO:0000256" key="2">
    <source>
        <dbReference type="ARBA" id="ARBA00009142"/>
    </source>
</evidence>
<evidence type="ECO:0000256" key="7">
    <source>
        <dbReference type="ARBA" id="ARBA00023136"/>
    </source>
</evidence>
<feature type="transmembrane region" description="Helical" evidence="8">
    <location>
        <begin position="73"/>
        <end position="91"/>
    </location>
</feature>
<keyword evidence="10" id="KW-1185">Reference proteome</keyword>
<feature type="transmembrane region" description="Helical" evidence="8">
    <location>
        <begin position="97"/>
        <end position="115"/>
    </location>
</feature>
<feature type="transmembrane region" description="Helical" evidence="8">
    <location>
        <begin position="42"/>
        <end position="61"/>
    </location>
</feature>
<accession>A0ABS6FPJ0</accession>
<gene>
    <name evidence="9" type="ORF">KQJ23_09555</name>
</gene>
<reference evidence="9 10" key="1">
    <citation type="submission" date="2021-06" db="EMBL/GenBank/DDBJ databases">
        <authorList>
            <person name="Sun Q."/>
            <person name="Li D."/>
        </authorList>
    </citation>
    <scope>NUCLEOTIDE SEQUENCE [LARGE SCALE GENOMIC DNA]</scope>
    <source>
        <strain evidence="9 10">MSJ-6</strain>
    </source>
</reference>